<keyword evidence="3" id="KW-1185">Reference proteome</keyword>
<gene>
    <name evidence="2" type="ORF">POCTA_138.1.T0570142</name>
</gene>
<evidence type="ECO:0008006" key="4">
    <source>
        <dbReference type="Google" id="ProtNLM"/>
    </source>
</evidence>
<dbReference type="Proteomes" id="UP000683925">
    <property type="component" value="Unassembled WGS sequence"/>
</dbReference>
<dbReference type="AlphaFoldDB" id="A0A8S1V826"/>
<evidence type="ECO:0000256" key="1">
    <source>
        <dbReference type="SAM" id="Phobius"/>
    </source>
</evidence>
<comment type="caution">
    <text evidence="2">The sequence shown here is derived from an EMBL/GenBank/DDBJ whole genome shotgun (WGS) entry which is preliminary data.</text>
</comment>
<evidence type="ECO:0000313" key="3">
    <source>
        <dbReference type="Proteomes" id="UP000683925"/>
    </source>
</evidence>
<protein>
    <recommendedName>
        <fullName evidence="4">Transmembrane protein</fullName>
    </recommendedName>
</protein>
<keyword evidence="1" id="KW-0472">Membrane</keyword>
<dbReference type="EMBL" id="CAJJDP010000056">
    <property type="protein sequence ID" value="CAD8170936.1"/>
    <property type="molecule type" value="Genomic_DNA"/>
</dbReference>
<name>A0A8S1V826_PAROT</name>
<keyword evidence="1" id="KW-1133">Transmembrane helix</keyword>
<feature type="transmembrane region" description="Helical" evidence="1">
    <location>
        <begin position="496"/>
        <end position="514"/>
    </location>
</feature>
<reference evidence="2" key="1">
    <citation type="submission" date="2021-01" db="EMBL/GenBank/DDBJ databases">
        <authorList>
            <consortium name="Genoscope - CEA"/>
            <person name="William W."/>
        </authorList>
    </citation>
    <scope>NUCLEOTIDE SEQUENCE</scope>
</reference>
<keyword evidence="1" id="KW-0812">Transmembrane</keyword>
<dbReference type="OrthoDB" id="292008at2759"/>
<dbReference type="OMA" id="QYYINNH"/>
<evidence type="ECO:0000313" key="2">
    <source>
        <dbReference type="EMBL" id="CAD8170936.1"/>
    </source>
</evidence>
<organism evidence="2 3">
    <name type="scientific">Paramecium octaurelia</name>
    <dbReference type="NCBI Taxonomy" id="43137"/>
    <lineage>
        <taxon>Eukaryota</taxon>
        <taxon>Sar</taxon>
        <taxon>Alveolata</taxon>
        <taxon>Ciliophora</taxon>
        <taxon>Intramacronucleata</taxon>
        <taxon>Oligohymenophorea</taxon>
        <taxon>Peniculida</taxon>
        <taxon>Parameciidae</taxon>
        <taxon>Paramecium</taxon>
    </lineage>
</organism>
<proteinExistence type="predicted"/>
<accession>A0A8S1V826</accession>
<sequence>MNFIFYFYLLQNVLNTQIKRPQVSILNETLKPSTYNLDSQEEIEILYGNILDMFSINLHKRISGKVNNVNFSLAEFEKIDPSKIEDCQIIQRDVEIRRKLKLWIDKTGITEGVYITDIAISEQYSQAFIVRNDFKMFQVNFNSSSYGIYLRTFDYSFYNILNLNGMDLDDIPQLIIDDQSNRIFIFTQNGGVSFQFDFEAPKEISFHLENQIQQRDKIFCVHYNEKHRLVFVAAGHQGVDVYKLENGTIMLKPSINSLFLQYAQIIDIKSDGGDHLYILDREQGLIFCLIIDEFEYEYQFQINIPDAKSFDFNNNTFFVVAKTGNKQDYALEILVNIQTKQYYINNHYFDDMIINEVSVLDYYAILIGQNEHKIVQHSIYSGFIKQQFVPHKSFYEPQLIKTKKFKSNILDFSNFQSVAVIGRQEFQILNLIIRVPSIKCQKSEKQQSQFLVDISSTRCIQDQIETRTQEQFTLCKIYHSFTIENQVLGQSKGKNVLNIIICWFIVLIFYLRYYERRRQFTGLKMGHNFNQVDGLDLEMVEQTQLIS</sequence>